<accession>I9Z3N3</accession>
<dbReference type="EMBL" id="AKNS01000002">
    <property type="protein sequence ID" value="EJB30678.1"/>
    <property type="molecule type" value="Genomic_DNA"/>
</dbReference>
<comment type="caution">
    <text evidence="1">The sequence shown here is derived from an EMBL/GenBank/DDBJ whole genome shotgun (WGS) entry which is preliminary data.</text>
</comment>
<reference evidence="1 2" key="1">
    <citation type="journal article" date="2013" name="Pathog. Dis.">
        <title>Genome sequences of 65 Helicobacter pylori strains isolated from asymptomatic individuals and patients with gastric cancer, peptic ulcer disease, or gastritis.</title>
        <authorList>
            <person name="Blanchard T.G."/>
            <person name="Czinn S.J."/>
            <person name="Correa P."/>
            <person name="Nakazawa T."/>
            <person name="Keelan M."/>
            <person name="Morningstar L."/>
            <person name="Santana-Cruz I."/>
            <person name="Maroo A."/>
            <person name="McCracken C."/>
            <person name="Shefchek K."/>
            <person name="Daugherty S."/>
            <person name="Song Y."/>
            <person name="Fraser C.M."/>
            <person name="Fricke W.F."/>
        </authorList>
    </citation>
    <scope>NUCLEOTIDE SEQUENCE [LARGE SCALE GENOMIC DNA]</scope>
    <source>
        <strain evidence="1 2">NQ4200</strain>
    </source>
</reference>
<gene>
    <name evidence="1" type="ORF">HPNQ4200_0008</name>
</gene>
<sequence length="39" mass="4601">MHCGKDHYSSYNKDNDNSILAIMPKLIKWSKIKDKMLAY</sequence>
<proteinExistence type="predicted"/>
<dbReference type="AlphaFoldDB" id="I9Z3N3"/>
<name>I9Z3N3_HELPX</name>
<evidence type="ECO:0000313" key="2">
    <source>
        <dbReference type="Proteomes" id="UP000003358"/>
    </source>
</evidence>
<dbReference type="PATRIC" id="fig|992024.3.peg.7"/>
<evidence type="ECO:0000313" key="1">
    <source>
        <dbReference type="EMBL" id="EJB30678.1"/>
    </source>
</evidence>
<organism evidence="1 2">
    <name type="scientific">Helicobacter pylori NQ4200</name>
    <dbReference type="NCBI Taxonomy" id="992024"/>
    <lineage>
        <taxon>Bacteria</taxon>
        <taxon>Pseudomonadati</taxon>
        <taxon>Campylobacterota</taxon>
        <taxon>Epsilonproteobacteria</taxon>
        <taxon>Campylobacterales</taxon>
        <taxon>Helicobacteraceae</taxon>
        <taxon>Helicobacter</taxon>
    </lineage>
</organism>
<protein>
    <submittedName>
        <fullName evidence="1">Uncharacterized protein</fullName>
    </submittedName>
</protein>
<dbReference type="Proteomes" id="UP000003358">
    <property type="component" value="Unassembled WGS sequence"/>
</dbReference>